<reference evidence="1" key="1">
    <citation type="submission" date="2022-02" db="EMBL/GenBank/DDBJ databases">
        <title>Characterization of Tn125 harboring carbapenem-resistant Acinetobacter bereziniae clinical isolates.</title>
        <authorList>
            <person name="Wong N.-K."/>
            <person name="Pan Q."/>
        </authorList>
    </citation>
    <scope>NUCLEOTIDE SEQUENCE</scope>
    <source>
        <strain evidence="1">GD03393</strain>
    </source>
</reference>
<dbReference type="EMBL" id="CP092085">
    <property type="protein sequence ID" value="UUN96014.1"/>
    <property type="molecule type" value="Genomic_DNA"/>
</dbReference>
<evidence type="ECO:0000313" key="1">
    <source>
        <dbReference type="EMBL" id="UUN96014.1"/>
    </source>
</evidence>
<evidence type="ECO:0000313" key="2">
    <source>
        <dbReference type="Proteomes" id="UP000644140"/>
    </source>
</evidence>
<dbReference type="Proteomes" id="UP000644140">
    <property type="component" value="Chromosome"/>
</dbReference>
<dbReference type="InterPro" id="IPR046500">
    <property type="entry name" value="DUF6678"/>
</dbReference>
<sequence>MGIPENYIEYQYHIDALKNDSNYKKQVLKIREIVQQRQLASYMSDSKWIRLLDAINRLDFPPAFMTKLLKDPIDQNTETQFLNTVPWYFGDWQPFYQEGMPIFNSIEYLIVKPMLSEHQGHLIADKILDQTDQFRNILKSLNVMYQEYEHNGSFKIYAYQ</sequence>
<name>A0A8I1DIS9_ACIBZ</name>
<gene>
    <name evidence="1" type="ORF">I9054_011510</name>
</gene>
<dbReference type="RefSeq" id="WP_151781521.1">
    <property type="nucleotide sequence ID" value="NZ_BKNL01000073.1"/>
</dbReference>
<dbReference type="AlphaFoldDB" id="A0A8I1DIS9"/>
<protein>
    <submittedName>
        <fullName evidence="1">Uncharacterized protein</fullName>
    </submittedName>
</protein>
<accession>A0A8I1DIS9</accession>
<dbReference type="Pfam" id="PF20383">
    <property type="entry name" value="DUF6678"/>
    <property type="match status" value="1"/>
</dbReference>
<proteinExistence type="predicted"/>
<organism evidence="1 2">
    <name type="scientific">Acinetobacter bereziniae</name>
    <name type="common">Acinetobacter genomosp. 10</name>
    <dbReference type="NCBI Taxonomy" id="106648"/>
    <lineage>
        <taxon>Bacteria</taxon>
        <taxon>Pseudomonadati</taxon>
        <taxon>Pseudomonadota</taxon>
        <taxon>Gammaproteobacteria</taxon>
        <taxon>Moraxellales</taxon>
        <taxon>Moraxellaceae</taxon>
        <taxon>Acinetobacter</taxon>
    </lineage>
</organism>